<dbReference type="Proteomes" id="UP000807469">
    <property type="component" value="Unassembled WGS sequence"/>
</dbReference>
<gene>
    <name evidence="5" type="ORF">BDN70DRAFT_879843</name>
</gene>
<feature type="compositionally biased region" description="Polar residues" evidence="3">
    <location>
        <begin position="117"/>
        <end position="131"/>
    </location>
</feature>
<dbReference type="AlphaFoldDB" id="A0A9P6CZP4"/>
<dbReference type="EMBL" id="MU155232">
    <property type="protein sequence ID" value="KAF9478509.1"/>
    <property type="molecule type" value="Genomic_DNA"/>
</dbReference>
<dbReference type="Gene3D" id="1.20.5.170">
    <property type="match status" value="1"/>
</dbReference>
<dbReference type="PANTHER" id="PTHR40621:SF7">
    <property type="entry name" value="BZIP DOMAIN-CONTAINING PROTEIN"/>
    <property type="match status" value="1"/>
</dbReference>
<dbReference type="GO" id="GO:0001228">
    <property type="term" value="F:DNA-binding transcription activator activity, RNA polymerase II-specific"/>
    <property type="evidence" value="ECO:0007669"/>
    <property type="project" value="TreeGrafter"/>
</dbReference>
<feature type="domain" description="BZIP" evidence="4">
    <location>
        <begin position="51"/>
        <end position="65"/>
    </location>
</feature>
<dbReference type="PANTHER" id="PTHR40621">
    <property type="entry name" value="TRANSCRIPTION FACTOR KAPC-RELATED"/>
    <property type="match status" value="1"/>
</dbReference>
<feature type="compositionally biased region" description="Polar residues" evidence="3">
    <location>
        <begin position="176"/>
        <end position="191"/>
    </location>
</feature>
<dbReference type="PROSITE" id="PS00036">
    <property type="entry name" value="BZIP_BASIC"/>
    <property type="match status" value="1"/>
</dbReference>
<evidence type="ECO:0000256" key="2">
    <source>
        <dbReference type="ARBA" id="ARBA00023242"/>
    </source>
</evidence>
<keyword evidence="6" id="KW-1185">Reference proteome</keyword>
<dbReference type="OrthoDB" id="5374328at2759"/>
<evidence type="ECO:0000256" key="1">
    <source>
        <dbReference type="ARBA" id="ARBA00004123"/>
    </source>
</evidence>
<dbReference type="InterPro" id="IPR004827">
    <property type="entry name" value="bZIP"/>
</dbReference>
<evidence type="ECO:0000259" key="4">
    <source>
        <dbReference type="PROSITE" id="PS00036"/>
    </source>
</evidence>
<dbReference type="Pfam" id="PF10297">
    <property type="entry name" value="Hap4_Hap_bind"/>
    <property type="match status" value="1"/>
</dbReference>
<accession>A0A9P6CZP4</accession>
<dbReference type="InterPro" id="IPR050936">
    <property type="entry name" value="AP-1-like"/>
</dbReference>
<evidence type="ECO:0000313" key="5">
    <source>
        <dbReference type="EMBL" id="KAF9478509.1"/>
    </source>
</evidence>
<feature type="region of interest" description="Disordered" evidence="3">
    <location>
        <begin position="117"/>
        <end position="151"/>
    </location>
</feature>
<dbReference type="SMART" id="SM00338">
    <property type="entry name" value="BRLZ"/>
    <property type="match status" value="1"/>
</dbReference>
<feature type="region of interest" description="Disordered" evidence="3">
    <location>
        <begin position="1"/>
        <end position="51"/>
    </location>
</feature>
<name>A0A9P6CZP4_9AGAR</name>
<protein>
    <recommendedName>
        <fullName evidence="4">BZIP domain-containing protein</fullName>
    </recommendedName>
</protein>
<feature type="compositionally biased region" description="Basic and acidic residues" evidence="3">
    <location>
        <begin position="134"/>
        <end position="143"/>
    </location>
</feature>
<dbReference type="InterPro" id="IPR046347">
    <property type="entry name" value="bZIP_sf"/>
</dbReference>
<feature type="region of interest" description="Disordered" evidence="3">
    <location>
        <begin position="175"/>
        <end position="219"/>
    </location>
</feature>
<proteinExistence type="predicted"/>
<comment type="caution">
    <text evidence="5">The sequence shown here is derived from an EMBL/GenBank/DDBJ whole genome shotgun (WGS) entry which is preliminary data.</text>
</comment>
<dbReference type="GO" id="GO:0090575">
    <property type="term" value="C:RNA polymerase II transcription regulator complex"/>
    <property type="evidence" value="ECO:0007669"/>
    <property type="project" value="TreeGrafter"/>
</dbReference>
<feature type="compositionally biased region" description="Polar residues" evidence="3">
    <location>
        <begin position="1"/>
        <end position="13"/>
    </location>
</feature>
<sequence>MNSANPSSSTLWATASKEWVVQPKPKPGRKPKKDAAGTSKDDAEQVDVKGRRIQNRVAQRAFRERKQSQLSELQARIQSYEQGEIERNIALQNIAKRLKEENEKLRRENIALQAELSQMQSGNTQNHNRNFLQPDKKRSRDETTSNTVSVQCPPKKKLCTNTDLSTPLILAATHLPSPSSMASTPDSNDTPDASFPENSYEAHPDMDHSSFNTGFNPSPSNVKTDDGVLHSFPSLGCGFCDDGVICLCHEISVHSVTDTSEPPEFGGNLLLSKCTRDPASISASIATIESAPPSILDNLPAYQPPVPLRQRSEGSGKARNSIFPVMAVPDSRSSDGNCSGDPSNCPACGDDAFGKAFCSAMVNTASATCNDCPAQAHTLSNLGCCRNGSNCRNCPSSLGCLSAGMAGSSQNFNIPPEFISTNDAWKKLKAHPNVEFADLSLLAEVVASHSKCSGPHLMMDAPTPISQANDLSSQFVDSPFGQQKKGSPSLQLVPQEVLLECGRQRMRHVHADGVKEALRLLDVKFS</sequence>
<feature type="compositionally biased region" description="Polar residues" evidence="3">
    <location>
        <begin position="209"/>
        <end position="219"/>
    </location>
</feature>
<organism evidence="5 6">
    <name type="scientific">Pholiota conissans</name>
    <dbReference type="NCBI Taxonomy" id="109636"/>
    <lineage>
        <taxon>Eukaryota</taxon>
        <taxon>Fungi</taxon>
        <taxon>Dikarya</taxon>
        <taxon>Basidiomycota</taxon>
        <taxon>Agaricomycotina</taxon>
        <taxon>Agaricomycetes</taxon>
        <taxon>Agaricomycetidae</taxon>
        <taxon>Agaricales</taxon>
        <taxon>Agaricineae</taxon>
        <taxon>Strophariaceae</taxon>
        <taxon>Pholiota</taxon>
    </lineage>
</organism>
<dbReference type="GO" id="GO:0000976">
    <property type="term" value="F:transcription cis-regulatory region binding"/>
    <property type="evidence" value="ECO:0007669"/>
    <property type="project" value="InterPro"/>
</dbReference>
<reference evidence="5" key="1">
    <citation type="submission" date="2020-11" db="EMBL/GenBank/DDBJ databases">
        <authorList>
            <consortium name="DOE Joint Genome Institute"/>
            <person name="Ahrendt S."/>
            <person name="Riley R."/>
            <person name="Andreopoulos W."/>
            <person name="Labutti K."/>
            <person name="Pangilinan J."/>
            <person name="Ruiz-Duenas F.J."/>
            <person name="Barrasa J.M."/>
            <person name="Sanchez-Garcia M."/>
            <person name="Camarero S."/>
            <person name="Miyauchi S."/>
            <person name="Serrano A."/>
            <person name="Linde D."/>
            <person name="Babiker R."/>
            <person name="Drula E."/>
            <person name="Ayuso-Fernandez I."/>
            <person name="Pacheco R."/>
            <person name="Padilla G."/>
            <person name="Ferreira P."/>
            <person name="Barriuso J."/>
            <person name="Kellner H."/>
            <person name="Castanera R."/>
            <person name="Alfaro M."/>
            <person name="Ramirez L."/>
            <person name="Pisabarro A.G."/>
            <person name="Kuo A."/>
            <person name="Tritt A."/>
            <person name="Lipzen A."/>
            <person name="He G."/>
            <person name="Yan M."/>
            <person name="Ng V."/>
            <person name="Cullen D."/>
            <person name="Martin F."/>
            <person name="Rosso M.-N."/>
            <person name="Henrissat B."/>
            <person name="Hibbett D."/>
            <person name="Martinez A.T."/>
            <person name="Grigoriev I.V."/>
        </authorList>
    </citation>
    <scope>NUCLEOTIDE SEQUENCE</scope>
    <source>
        <strain evidence="5">CIRM-BRFM 674</strain>
    </source>
</reference>
<evidence type="ECO:0000256" key="3">
    <source>
        <dbReference type="SAM" id="MobiDB-lite"/>
    </source>
</evidence>
<dbReference type="SUPFAM" id="SSF57959">
    <property type="entry name" value="Leucine zipper domain"/>
    <property type="match status" value="1"/>
</dbReference>
<dbReference type="InterPro" id="IPR018287">
    <property type="entry name" value="Hap4_TF_heteromerisation"/>
</dbReference>
<dbReference type="CDD" id="cd14688">
    <property type="entry name" value="bZIP_YAP"/>
    <property type="match status" value="1"/>
</dbReference>
<keyword evidence="2" id="KW-0539">Nucleus</keyword>
<comment type="subcellular location">
    <subcellularLocation>
        <location evidence="1">Nucleus</location>
    </subcellularLocation>
</comment>
<feature type="compositionally biased region" description="Basic and acidic residues" evidence="3">
    <location>
        <begin position="33"/>
        <end position="50"/>
    </location>
</feature>
<evidence type="ECO:0000313" key="6">
    <source>
        <dbReference type="Proteomes" id="UP000807469"/>
    </source>
</evidence>